<feature type="chain" id="PRO_5046313501" evidence="1">
    <location>
        <begin position="23"/>
        <end position="112"/>
    </location>
</feature>
<reference evidence="2" key="1">
    <citation type="submission" date="2023-07" db="EMBL/GenBank/DDBJ databases">
        <title>Bacterial whole genome sequence for Sphingobium sp. HBC34.</title>
        <authorList>
            <person name="Le V."/>
            <person name="Ko S.-R."/>
            <person name="Ahn C.-Y."/>
            <person name="Oh H.-M."/>
        </authorList>
    </citation>
    <scope>NUCLEOTIDE SEQUENCE</scope>
    <source>
        <strain evidence="2">HBC34</strain>
    </source>
</reference>
<evidence type="ECO:0000256" key="1">
    <source>
        <dbReference type="SAM" id="SignalP"/>
    </source>
</evidence>
<keyword evidence="3" id="KW-1185">Reference proteome</keyword>
<evidence type="ECO:0000313" key="3">
    <source>
        <dbReference type="Proteomes" id="UP001176471"/>
    </source>
</evidence>
<dbReference type="InterPro" id="IPR018740">
    <property type="entry name" value="DUF2282_membr"/>
</dbReference>
<evidence type="ECO:0000313" key="2">
    <source>
        <dbReference type="EMBL" id="MDO7837192.1"/>
    </source>
</evidence>
<proteinExistence type="predicted"/>
<dbReference type="Proteomes" id="UP001176471">
    <property type="component" value="Unassembled WGS sequence"/>
</dbReference>
<dbReference type="EMBL" id="JAUQOM010000018">
    <property type="protein sequence ID" value="MDO7837192.1"/>
    <property type="molecule type" value="Genomic_DNA"/>
</dbReference>
<protein>
    <submittedName>
        <fullName evidence="2">DUF2282 domain-containing protein</fullName>
    </submittedName>
</protein>
<dbReference type="Pfam" id="PF10048">
    <property type="entry name" value="DUF2282"/>
    <property type="match status" value="1"/>
</dbReference>
<sequence length="112" mass="11139">MMNSANPVSGLAMALAGAAMLAACGPTKTSGNPSEAAATPAAAKVAEREKCFGVALKGHNDCKAGPGTTCAGTAKVDYQGNSWKFVDADTCVKQGGTLEAHSENTPPVAQKG</sequence>
<gene>
    <name evidence="2" type="ORF">Q4610_19285</name>
</gene>
<keyword evidence="1" id="KW-0732">Signal</keyword>
<organism evidence="2 3">
    <name type="scientific">Sphingobium cyanobacteriorum</name>
    <dbReference type="NCBI Taxonomy" id="3063954"/>
    <lineage>
        <taxon>Bacteria</taxon>
        <taxon>Pseudomonadati</taxon>
        <taxon>Pseudomonadota</taxon>
        <taxon>Alphaproteobacteria</taxon>
        <taxon>Sphingomonadales</taxon>
        <taxon>Sphingomonadaceae</taxon>
        <taxon>Sphingobium</taxon>
    </lineage>
</organism>
<dbReference type="RefSeq" id="WP_304537494.1">
    <property type="nucleotide sequence ID" value="NZ_JAUQOM010000018.1"/>
</dbReference>
<comment type="caution">
    <text evidence="2">The sequence shown here is derived from an EMBL/GenBank/DDBJ whole genome shotgun (WGS) entry which is preliminary data.</text>
</comment>
<accession>A0ABT8ZRM7</accession>
<name>A0ABT8ZRM7_9SPHN</name>
<feature type="signal peptide" evidence="1">
    <location>
        <begin position="1"/>
        <end position="22"/>
    </location>
</feature>